<dbReference type="GO" id="GO:0000932">
    <property type="term" value="C:P-body"/>
    <property type="evidence" value="ECO:0007669"/>
    <property type="project" value="TreeGrafter"/>
</dbReference>
<dbReference type="Proteomes" id="UP000799779">
    <property type="component" value="Unassembled WGS sequence"/>
</dbReference>
<dbReference type="InterPro" id="IPR004344">
    <property type="entry name" value="TTL/TTLL_fam"/>
</dbReference>
<dbReference type="PROSITE" id="PS51221">
    <property type="entry name" value="TTL"/>
    <property type="match status" value="1"/>
</dbReference>
<protein>
    <submittedName>
        <fullName evidence="2">Tubulin-tyrosine ligase family protein</fullName>
    </submittedName>
</protein>
<dbReference type="PANTHER" id="PTHR47551:SF1">
    <property type="entry name" value="TUBULIN--TYROSINE LIGASE PBY1-RELATED"/>
    <property type="match status" value="1"/>
</dbReference>
<organism evidence="2 3">
    <name type="scientific">Amniculicola lignicola CBS 123094</name>
    <dbReference type="NCBI Taxonomy" id="1392246"/>
    <lineage>
        <taxon>Eukaryota</taxon>
        <taxon>Fungi</taxon>
        <taxon>Dikarya</taxon>
        <taxon>Ascomycota</taxon>
        <taxon>Pezizomycotina</taxon>
        <taxon>Dothideomycetes</taxon>
        <taxon>Pleosporomycetidae</taxon>
        <taxon>Pleosporales</taxon>
        <taxon>Amniculicolaceae</taxon>
        <taxon>Amniculicola</taxon>
    </lineage>
</organism>
<proteinExistence type="predicted"/>
<dbReference type="Gene3D" id="3.30.470.20">
    <property type="entry name" value="ATP-grasp fold, B domain"/>
    <property type="match status" value="1"/>
</dbReference>
<dbReference type="AlphaFoldDB" id="A0A6A5WZA5"/>
<dbReference type="OrthoDB" id="202825at2759"/>
<dbReference type="EMBL" id="ML977558">
    <property type="protein sequence ID" value="KAF2007080.1"/>
    <property type="molecule type" value="Genomic_DNA"/>
</dbReference>
<dbReference type="GO" id="GO:0016874">
    <property type="term" value="F:ligase activity"/>
    <property type="evidence" value="ECO:0007669"/>
    <property type="project" value="UniProtKB-KW"/>
</dbReference>
<keyword evidence="2" id="KW-0436">Ligase</keyword>
<reference evidence="2" key="1">
    <citation type="journal article" date="2020" name="Stud. Mycol.">
        <title>101 Dothideomycetes genomes: a test case for predicting lifestyles and emergence of pathogens.</title>
        <authorList>
            <person name="Haridas S."/>
            <person name="Albert R."/>
            <person name="Binder M."/>
            <person name="Bloem J."/>
            <person name="Labutti K."/>
            <person name="Salamov A."/>
            <person name="Andreopoulos B."/>
            <person name="Baker S."/>
            <person name="Barry K."/>
            <person name="Bills G."/>
            <person name="Bluhm B."/>
            <person name="Cannon C."/>
            <person name="Castanera R."/>
            <person name="Culley D."/>
            <person name="Daum C."/>
            <person name="Ezra D."/>
            <person name="Gonzalez J."/>
            <person name="Henrissat B."/>
            <person name="Kuo A."/>
            <person name="Liang C."/>
            <person name="Lipzen A."/>
            <person name="Lutzoni F."/>
            <person name="Magnuson J."/>
            <person name="Mondo S."/>
            <person name="Nolan M."/>
            <person name="Ohm R."/>
            <person name="Pangilinan J."/>
            <person name="Park H.-J."/>
            <person name="Ramirez L."/>
            <person name="Alfaro M."/>
            <person name="Sun H."/>
            <person name="Tritt A."/>
            <person name="Yoshinaga Y."/>
            <person name="Zwiers L.-H."/>
            <person name="Turgeon B."/>
            <person name="Goodwin S."/>
            <person name="Spatafora J."/>
            <person name="Crous P."/>
            <person name="Grigoriev I."/>
        </authorList>
    </citation>
    <scope>NUCLEOTIDE SEQUENCE</scope>
    <source>
        <strain evidence="2">CBS 123094</strain>
    </source>
</reference>
<evidence type="ECO:0000256" key="1">
    <source>
        <dbReference type="SAM" id="MobiDB-lite"/>
    </source>
</evidence>
<evidence type="ECO:0000313" key="2">
    <source>
        <dbReference type="EMBL" id="KAF2007080.1"/>
    </source>
</evidence>
<dbReference type="InterPro" id="IPR027746">
    <property type="entry name" value="TTL"/>
</dbReference>
<dbReference type="Pfam" id="PF03133">
    <property type="entry name" value="TTL"/>
    <property type="match status" value="1"/>
</dbReference>
<feature type="region of interest" description="Disordered" evidence="1">
    <location>
        <begin position="191"/>
        <end position="221"/>
    </location>
</feature>
<name>A0A6A5WZA5_9PLEO</name>
<evidence type="ECO:0000313" key="3">
    <source>
        <dbReference type="Proteomes" id="UP000799779"/>
    </source>
</evidence>
<dbReference type="PANTHER" id="PTHR47551">
    <property type="entry name" value="TUBULIN--TYROSINE LIGASE PBY1-RELATED"/>
    <property type="match status" value="1"/>
</dbReference>
<gene>
    <name evidence="2" type="ORF">P154DRAFT_421365</name>
</gene>
<dbReference type="SUPFAM" id="SSF56059">
    <property type="entry name" value="Glutathione synthetase ATP-binding domain-like"/>
    <property type="match status" value="1"/>
</dbReference>
<sequence>MEPSPTTPQTFYALINYEDLYVQPLILSALQKHFPNTHHLISNLSELPSPASPLLQFIQYESIDFSHLVSHPTTSLANAYVIRKALIRKHYLATTVRNWVVKYPESVLGRGWKGGVEFEVDYAEFLDEALVEAYELRESWERNSMLEEEDGKKKKEWWILKPGMSERGQGIRLFSSEEELTAIFEEWDPVDSDDEEDVQAGDARSDHSNTPRHPKPSKGTGNGIITSQLRHFIAQPYIHPPLLLSPSSSPSSTTAPRKFHIRTYVLATGALKVYVYRPMLALFAAKPYLPPSSDLLNNPEGLKAHLTNTCLQDSGEREGSVGLFWDLPSLPSQAEDWKPLISTQILALTSSLFEAAARGMSIHFQPLPNAFEIFGLDFMVGIEDDGSLNTYLLEVNAFPDFRQTGEELRGVVEGLFEEVVRIGVGGFFGGHGEREVGWKEGINGEAKMVKVLDIDLGKR</sequence>
<keyword evidence="3" id="KW-1185">Reference proteome</keyword>
<accession>A0A6A5WZA5</accession>